<sequence length="318" mass="35370">MRQKGLALVLVLWVLTLLTVMAGSFALSMRRESSIMFGMKTRAEAQAFAEAGIAVAELMMLEEDPLNRWDADGQIYEFSFDEAVIRVRILAENGKVDINRAELDLLLKLLRHAPIDVDMQARVANAIIDWRDQDDDTREDGAEKKEYQAAGLRYAPRNQAFQSLEELQMVLGVDAVLYDWLEPFITIESGQASVDLDKASAELRYMLESEDNFAAKPITGKSDAENAVPRVRAFSPTEQGGEMPGEFEMQEDDQAQPGRPASGALTIVSEAMVGEGVTAGVKVLVRRSSNSGQTFSVARWQPIHSKVHSLFAYEMENY</sequence>
<keyword evidence="6" id="KW-0812">Transmembrane</keyword>
<name>A0A4P9UMD5_METBY</name>
<evidence type="ECO:0000256" key="9">
    <source>
        <dbReference type="ARBA" id="ARBA00023136"/>
    </source>
</evidence>
<dbReference type="Pfam" id="PF21687">
    <property type="entry name" value="T2SSK_1st"/>
    <property type="match status" value="1"/>
</dbReference>
<organism evidence="13 14">
    <name type="scientific">Methylotuvimicrobium buryatense</name>
    <name type="common">Methylomicrobium buryatense</name>
    <dbReference type="NCBI Taxonomy" id="95641"/>
    <lineage>
        <taxon>Bacteria</taxon>
        <taxon>Pseudomonadati</taxon>
        <taxon>Pseudomonadota</taxon>
        <taxon>Gammaproteobacteria</taxon>
        <taxon>Methylococcales</taxon>
        <taxon>Methylococcaceae</taxon>
        <taxon>Methylotuvimicrobium</taxon>
    </lineage>
</organism>
<comment type="subcellular location">
    <subcellularLocation>
        <location evidence="1 10">Cell inner membrane</location>
    </subcellularLocation>
</comment>
<dbReference type="OrthoDB" id="9181871at2"/>
<evidence type="ECO:0000256" key="6">
    <source>
        <dbReference type="ARBA" id="ARBA00022692"/>
    </source>
</evidence>
<dbReference type="PIRSF" id="PIRSF002786">
    <property type="entry name" value="XcpX"/>
    <property type="match status" value="1"/>
</dbReference>
<keyword evidence="9 10" id="KW-0472">Membrane</keyword>
<dbReference type="RefSeq" id="WP_017840520.1">
    <property type="nucleotide sequence ID" value="NZ_CP035467.1"/>
</dbReference>
<accession>A0A4P9UMD5</accession>
<keyword evidence="8" id="KW-1133">Transmembrane helix</keyword>
<evidence type="ECO:0000313" key="14">
    <source>
        <dbReference type="Proteomes" id="UP000305881"/>
    </source>
</evidence>
<dbReference type="Gene3D" id="1.10.40.60">
    <property type="entry name" value="EpsJ-like"/>
    <property type="match status" value="1"/>
</dbReference>
<comment type="similarity">
    <text evidence="2 10">Belongs to the GSP K family.</text>
</comment>
<evidence type="ECO:0000256" key="4">
    <source>
        <dbReference type="ARBA" id="ARBA00022475"/>
    </source>
</evidence>
<evidence type="ECO:0000256" key="1">
    <source>
        <dbReference type="ARBA" id="ARBA00004533"/>
    </source>
</evidence>
<evidence type="ECO:0000256" key="3">
    <source>
        <dbReference type="ARBA" id="ARBA00022448"/>
    </source>
</evidence>
<dbReference type="SUPFAM" id="SSF158544">
    <property type="entry name" value="GspK insert domain-like"/>
    <property type="match status" value="1"/>
</dbReference>
<proteinExistence type="inferred from homology"/>
<dbReference type="GO" id="GO:0009306">
    <property type="term" value="P:protein secretion"/>
    <property type="evidence" value="ECO:0007669"/>
    <property type="project" value="InterPro"/>
</dbReference>
<dbReference type="PANTHER" id="PTHR38831:SF2">
    <property type="entry name" value="TYPE II SECRETION SYSTEM PROTEIN K"/>
    <property type="match status" value="1"/>
</dbReference>
<evidence type="ECO:0000313" key="13">
    <source>
        <dbReference type="EMBL" id="QCW81700.1"/>
    </source>
</evidence>
<feature type="domain" description="T2SS protein K first SAM-like" evidence="12">
    <location>
        <begin position="97"/>
        <end position="187"/>
    </location>
</feature>
<keyword evidence="7" id="KW-0653">Protein transport</keyword>
<reference evidence="14" key="1">
    <citation type="journal article" date="2019" name="J. Bacteriol.">
        <title>A Mutagenic Screen Identifies a TonB-Dependent Receptor Required for the Lanthanide Metal Switch in the Type I Methanotroph 'Methylotuvimicrobium buryatense' 5GB1C.</title>
        <authorList>
            <person name="Groom J.D."/>
            <person name="Ford S.M."/>
            <person name="Pesesky M.W."/>
            <person name="Lidstrom M.E."/>
        </authorList>
    </citation>
    <scope>NUCLEOTIDE SEQUENCE [LARGE SCALE GENOMIC DNA]</scope>
    <source>
        <strain evidence="14">5GB1C</strain>
    </source>
</reference>
<evidence type="ECO:0000259" key="12">
    <source>
        <dbReference type="Pfam" id="PF21687"/>
    </source>
</evidence>
<dbReference type="PANTHER" id="PTHR38831">
    <property type="entry name" value="TYPE II SECRETION SYSTEM PROTEIN K"/>
    <property type="match status" value="1"/>
</dbReference>
<evidence type="ECO:0000256" key="11">
    <source>
        <dbReference type="SAM" id="MobiDB-lite"/>
    </source>
</evidence>
<dbReference type="EMBL" id="CP035467">
    <property type="protein sequence ID" value="QCW81700.1"/>
    <property type="molecule type" value="Genomic_DNA"/>
</dbReference>
<dbReference type="KEGG" id="mbur:EQU24_05140"/>
<dbReference type="Proteomes" id="UP000305881">
    <property type="component" value="Chromosome"/>
</dbReference>
<keyword evidence="4 10" id="KW-1003">Cell membrane</keyword>
<evidence type="ECO:0000256" key="2">
    <source>
        <dbReference type="ARBA" id="ARBA00007246"/>
    </source>
</evidence>
<evidence type="ECO:0000256" key="5">
    <source>
        <dbReference type="ARBA" id="ARBA00022519"/>
    </source>
</evidence>
<keyword evidence="3 10" id="KW-0813">Transport</keyword>
<protein>
    <recommendedName>
        <fullName evidence="10">Type II secretion system protein K</fullName>
    </recommendedName>
</protein>
<dbReference type="InterPro" id="IPR049031">
    <property type="entry name" value="T2SSK_SAM-like_1st"/>
</dbReference>
<keyword evidence="14" id="KW-1185">Reference proteome</keyword>
<dbReference type="STRING" id="675511.GCA_000341735_01983"/>
<dbReference type="GO" id="GO:0005886">
    <property type="term" value="C:plasma membrane"/>
    <property type="evidence" value="ECO:0007669"/>
    <property type="project" value="UniProtKB-SubCell"/>
</dbReference>
<evidence type="ECO:0000256" key="10">
    <source>
        <dbReference type="PIRNR" id="PIRNR002786"/>
    </source>
</evidence>
<feature type="region of interest" description="Disordered" evidence="11">
    <location>
        <begin position="235"/>
        <end position="261"/>
    </location>
</feature>
<dbReference type="InterPro" id="IPR005628">
    <property type="entry name" value="GspK"/>
</dbReference>
<keyword evidence="5 10" id="KW-0997">Cell inner membrane</keyword>
<dbReference type="AlphaFoldDB" id="A0A4P9UMD5"/>
<gene>
    <name evidence="13" type="ORF">EQU24_05140</name>
</gene>
<evidence type="ECO:0000256" key="8">
    <source>
        <dbReference type="ARBA" id="ARBA00022989"/>
    </source>
</evidence>
<evidence type="ECO:0000256" key="7">
    <source>
        <dbReference type="ARBA" id="ARBA00022927"/>
    </source>
</evidence>
<dbReference type="InterPro" id="IPR038072">
    <property type="entry name" value="GspK_central_sf"/>
</dbReference>